<feature type="chain" id="PRO_5011648073" evidence="2">
    <location>
        <begin position="25"/>
        <end position="116"/>
    </location>
</feature>
<dbReference type="AlphaFoldDB" id="A0A1I6S6H9"/>
<dbReference type="Gene3D" id="3.30.10.10">
    <property type="entry name" value="Trypsin Inhibitor V, subunit A"/>
    <property type="match status" value="1"/>
</dbReference>
<dbReference type="Pfam" id="PF11720">
    <property type="entry name" value="Inhibitor_I78"/>
    <property type="match status" value="1"/>
</dbReference>
<name>A0A1I6S6H9_9CAUL</name>
<evidence type="ECO:0000256" key="2">
    <source>
        <dbReference type="SAM" id="SignalP"/>
    </source>
</evidence>
<gene>
    <name evidence="3" type="ORF">SAMN05192570_2215</name>
</gene>
<protein>
    <submittedName>
        <fullName evidence="3">Peptidase inhibitor I78 family protein</fullName>
    </submittedName>
</protein>
<proteinExistence type="predicted"/>
<reference evidence="4" key="1">
    <citation type="submission" date="2016-10" db="EMBL/GenBank/DDBJ databases">
        <authorList>
            <person name="Varghese N."/>
            <person name="Submissions S."/>
        </authorList>
    </citation>
    <scope>NUCLEOTIDE SEQUENCE [LARGE SCALE GENOMIC DNA]</scope>
    <source>
        <strain evidence="4">CGMCC 1.10683</strain>
    </source>
</reference>
<organism evidence="3 4">
    <name type="scientific">Brevundimonas viscosa</name>
    <dbReference type="NCBI Taxonomy" id="871741"/>
    <lineage>
        <taxon>Bacteria</taxon>
        <taxon>Pseudomonadati</taxon>
        <taxon>Pseudomonadota</taxon>
        <taxon>Alphaproteobacteria</taxon>
        <taxon>Caulobacterales</taxon>
        <taxon>Caulobacteraceae</taxon>
        <taxon>Brevundimonas</taxon>
    </lineage>
</organism>
<dbReference type="Proteomes" id="UP000198788">
    <property type="component" value="Unassembled WGS sequence"/>
</dbReference>
<accession>A0A1I6S6H9</accession>
<sequence>MRLIALSLAVAAALAACSESPAPAGPEPTRTPAAPSMAAAPPAEEVSPPPAPGDDCGAAGRRDWVGRARADLPEAPAGANWRVYETGQPVTQDLRPDRLNIEIDPDSQTVVRLSCG</sequence>
<keyword evidence="2" id="KW-0732">Signal</keyword>
<dbReference type="STRING" id="871741.SAMN05192570_2215"/>
<evidence type="ECO:0000313" key="4">
    <source>
        <dbReference type="Proteomes" id="UP000198788"/>
    </source>
</evidence>
<dbReference type="RefSeq" id="WP_092310349.1">
    <property type="nucleotide sequence ID" value="NZ_FOZV01000004.1"/>
</dbReference>
<dbReference type="OrthoDB" id="8724542at2"/>
<dbReference type="InterPro" id="IPR021719">
    <property type="entry name" value="Prot_inh_I78"/>
</dbReference>
<feature type="signal peptide" evidence="2">
    <location>
        <begin position="1"/>
        <end position="24"/>
    </location>
</feature>
<dbReference type="PROSITE" id="PS51257">
    <property type="entry name" value="PROKAR_LIPOPROTEIN"/>
    <property type="match status" value="1"/>
</dbReference>
<evidence type="ECO:0000313" key="3">
    <source>
        <dbReference type="EMBL" id="SFS72536.1"/>
    </source>
</evidence>
<feature type="compositionally biased region" description="Low complexity" evidence="1">
    <location>
        <begin position="32"/>
        <end position="46"/>
    </location>
</feature>
<feature type="region of interest" description="Disordered" evidence="1">
    <location>
        <begin position="19"/>
        <end position="61"/>
    </location>
</feature>
<evidence type="ECO:0000256" key="1">
    <source>
        <dbReference type="SAM" id="MobiDB-lite"/>
    </source>
</evidence>
<dbReference type="EMBL" id="FOZV01000004">
    <property type="protein sequence ID" value="SFS72536.1"/>
    <property type="molecule type" value="Genomic_DNA"/>
</dbReference>
<keyword evidence="4" id="KW-1185">Reference proteome</keyword>